<sequence length="103" mass="11660">MNMNPKNETLQSLDSFIEEQYGKANTPKRQKFEKGFEAFKLGALIQEARIKKGLTQDQLAQRCGTNKGYISKVENNIKDVRISSLLKIVEQGLGGQVELKIKF</sequence>
<evidence type="ECO:0000313" key="2">
    <source>
        <dbReference type="EMBL" id="MPN52427.1"/>
    </source>
</evidence>
<dbReference type="CDD" id="cd00093">
    <property type="entry name" value="HTH_XRE"/>
    <property type="match status" value="1"/>
</dbReference>
<dbReference type="AlphaFoldDB" id="A0A645IME5"/>
<dbReference type="EMBL" id="VSSQ01118531">
    <property type="protein sequence ID" value="MPN52427.1"/>
    <property type="molecule type" value="Genomic_DNA"/>
</dbReference>
<dbReference type="InterPro" id="IPR010982">
    <property type="entry name" value="Lambda_DNA-bd_dom_sf"/>
</dbReference>
<dbReference type="Gene3D" id="1.10.260.40">
    <property type="entry name" value="lambda repressor-like DNA-binding domains"/>
    <property type="match status" value="1"/>
</dbReference>
<protein>
    <recommendedName>
        <fullName evidence="1">HTH cro/C1-type domain-containing protein</fullName>
    </recommendedName>
</protein>
<name>A0A645IME5_9ZZZZ</name>
<reference evidence="2" key="1">
    <citation type="submission" date="2019-08" db="EMBL/GenBank/DDBJ databases">
        <authorList>
            <person name="Kucharzyk K."/>
            <person name="Murdoch R.W."/>
            <person name="Higgins S."/>
            <person name="Loffler F."/>
        </authorList>
    </citation>
    <scope>NUCLEOTIDE SEQUENCE</scope>
</reference>
<dbReference type="InterPro" id="IPR001387">
    <property type="entry name" value="Cro/C1-type_HTH"/>
</dbReference>
<proteinExistence type="predicted"/>
<dbReference type="Pfam" id="PF01381">
    <property type="entry name" value="HTH_3"/>
    <property type="match status" value="1"/>
</dbReference>
<organism evidence="2">
    <name type="scientific">bioreactor metagenome</name>
    <dbReference type="NCBI Taxonomy" id="1076179"/>
    <lineage>
        <taxon>unclassified sequences</taxon>
        <taxon>metagenomes</taxon>
        <taxon>ecological metagenomes</taxon>
    </lineage>
</organism>
<dbReference type="PROSITE" id="PS50943">
    <property type="entry name" value="HTH_CROC1"/>
    <property type="match status" value="1"/>
</dbReference>
<gene>
    <name evidence="2" type="ORF">SDC9_200088</name>
</gene>
<feature type="domain" description="HTH cro/C1-type" evidence="1">
    <location>
        <begin position="45"/>
        <end position="90"/>
    </location>
</feature>
<dbReference type="SUPFAM" id="SSF47413">
    <property type="entry name" value="lambda repressor-like DNA-binding domains"/>
    <property type="match status" value="1"/>
</dbReference>
<accession>A0A645IME5</accession>
<comment type="caution">
    <text evidence="2">The sequence shown here is derived from an EMBL/GenBank/DDBJ whole genome shotgun (WGS) entry which is preliminary data.</text>
</comment>
<evidence type="ECO:0000259" key="1">
    <source>
        <dbReference type="PROSITE" id="PS50943"/>
    </source>
</evidence>
<dbReference type="SMART" id="SM00530">
    <property type="entry name" value="HTH_XRE"/>
    <property type="match status" value="1"/>
</dbReference>
<dbReference type="GO" id="GO:0003677">
    <property type="term" value="F:DNA binding"/>
    <property type="evidence" value="ECO:0007669"/>
    <property type="project" value="InterPro"/>
</dbReference>